<gene>
    <name evidence="1" type="ORF">ACEWY4_005442</name>
</gene>
<organism evidence="1 2">
    <name type="scientific">Coilia grayii</name>
    <name type="common">Gray's grenadier anchovy</name>
    <dbReference type="NCBI Taxonomy" id="363190"/>
    <lineage>
        <taxon>Eukaryota</taxon>
        <taxon>Metazoa</taxon>
        <taxon>Chordata</taxon>
        <taxon>Craniata</taxon>
        <taxon>Vertebrata</taxon>
        <taxon>Euteleostomi</taxon>
        <taxon>Actinopterygii</taxon>
        <taxon>Neopterygii</taxon>
        <taxon>Teleostei</taxon>
        <taxon>Clupei</taxon>
        <taxon>Clupeiformes</taxon>
        <taxon>Clupeoidei</taxon>
        <taxon>Engraulidae</taxon>
        <taxon>Coilinae</taxon>
        <taxon>Coilia</taxon>
    </lineage>
</organism>
<accession>A0ABD1KIG7</accession>
<evidence type="ECO:0008006" key="3">
    <source>
        <dbReference type="Google" id="ProtNLM"/>
    </source>
</evidence>
<name>A0ABD1KIG7_9TELE</name>
<dbReference type="EMBL" id="JBHFQA010000005">
    <property type="protein sequence ID" value="KAL2098962.1"/>
    <property type="molecule type" value="Genomic_DNA"/>
</dbReference>
<evidence type="ECO:0000313" key="1">
    <source>
        <dbReference type="EMBL" id="KAL2098962.1"/>
    </source>
</evidence>
<comment type="caution">
    <text evidence="1">The sequence shown here is derived from an EMBL/GenBank/DDBJ whole genome shotgun (WGS) entry which is preliminary data.</text>
</comment>
<reference evidence="1 2" key="1">
    <citation type="submission" date="2024-09" db="EMBL/GenBank/DDBJ databases">
        <title>A chromosome-level genome assembly of Gray's grenadier anchovy, Coilia grayii.</title>
        <authorList>
            <person name="Fu Z."/>
        </authorList>
    </citation>
    <scope>NUCLEOTIDE SEQUENCE [LARGE SCALE GENOMIC DNA]</scope>
    <source>
        <strain evidence="1">G4</strain>
        <tissue evidence="1">Muscle</tissue>
    </source>
</reference>
<dbReference type="AlphaFoldDB" id="A0ABD1KIG7"/>
<protein>
    <recommendedName>
        <fullName evidence="3">Reverse transcriptase domain-containing protein</fullName>
    </recommendedName>
</protein>
<sequence>MWLWGGEVGLHFILQHLDQPGARIPARILFVDFISVFNTVIFQIFTANLSLLTACPAICQWISSFMTDRSQHMWLGDVTSGVWTSTTSTGAPQGYVLCPLLFSFYTNDCTSKDPAVKLLTFADDISFINISLSLHFTPLYFTSFHTLKIVNMVVDFRKHPTVLPHPHNIQQPGVKCVFIPVSGIHHFPGSEMRVQRQHHPEKSSAEDVLSTALVETWPTTIAIGHLYCCHRIHSLFPSFTFWFGAATTQDKHRLQFTIRAQSHTH</sequence>
<keyword evidence="2" id="KW-1185">Reference proteome</keyword>
<dbReference type="Proteomes" id="UP001591681">
    <property type="component" value="Unassembled WGS sequence"/>
</dbReference>
<evidence type="ECO:0000313" key="2">
    <source>
        <dbReference type="Proteomes" id="UP001591681"/>
    </source>
</evidence>
<proteinExistence type="predicted"/>
<dbReference type="PANTHER" id="PTHR33332">
    <property type="entry name" value="REVERSE TRANSCRIPTASE DOMAIN-CONTAINING PROTEIN"/>
    <property type="match status" value="1"/>
</dbReference>